<evidence type="ECO:0000313" key="8">
    <source>
        <dbReference type="Proteomes" id="UP000749559"/>
    </source>
</evidence>
<feature type="domain" description="Sulfotransferase" evidence="6">
    <location>
        <begin position="97"/>
        <end position="319"/>
    </location>
</feature>
<evidence type="ECO:0000256" key="4">
    <source>
        <dbReference type="PIRSR" id="PIRSR637359-3"/>
    </source>
</evidence>
<dbReference type="PANTHER" id="PTHR10605:SF72">
    <property type="entry name" value="HEPARAN SULFATE 3-O SULFOTRANSFERASE-B, ISOFORM A"/>
    <property type="match status" value="1"/>
</dbReference>
<gene>
    <name evidence="7" type="ORF">OFUS_LOCUS9172</name>
</gene>
<keyword evidence="5" id="KW-1133">Transmembrane helix</keyword>
<protein>
    <recommendedName>
        <fullName evidence="6">Sulfotransferase domain-containing protein</fullName>
    </recommendedName>
</protein>
<name>A0A8S4NMC0_OWEFU</name>
<evidence type="ECO:0000256" key="5">
    <source>
        <dbReference type="SAM" id="Phobius"/>
    </source>
</evidence>
<dbReference type="GO" id="GO:0008467">
    <property type="term" value="F:[heparan sulfate]-glucosamine 3-sulfotransferase activity"/>
    <property type="evidence" value="ECO:0007669"/>
    <property type="project" value="TreeGrafter"/>
</dbReference>
<feature type="transmembrane region" description="Helical" evidence="5">
    <location>
        <begin position="17"/>
        <end position="37"/>
    </location>
</feature>
<dbReference type="OrthoDB" id="16988at2759"/>
<keyword evidence="1" id="KW-0808">Transferase</keyword>
<keyword evidence="5" id="KW-0472">Membrane</keyword>
<proteinExistence type="predicted"/>
<comment type="caution">
    <text evidence="7">The sequence shown here is derived from an EMBL/GenBank/DDBJ whole genome shotgun (WGS) entry which is preliminary data.</text>
</comment>
<evidence type="ECO:0000256" key="3">
    <source>
        <dbReference type="PIRSR" id="PIRSR637359-2"/>
    </source>
</evidence>
<sequence>MKLWICTFKLLHKTKNLFLPLIMLFLIFWFTINAIMLDDKRMNGNKITLPKPLDNSLLSTIVIKSKVIPQRVPVNKTVITVDKDFNLSDLGNTRRIPKFLIIGVMNCGTNALFDLLNTHAQLVSPINEVNIFQAHDLGTEWFREQMPKSRHWQQTFDKSTEYFTINTDDVKTIKEINPYMRFLVIVCDPTKRAISHCLNLIEKGNRTVKPMKEILLNPEDEKLNIEDPIIDHGLYAKHLQTYYKVFPREKFHIIKQEELLSKPWIALEKVETFLKIIHLFLENRFYFNKEYGHYCLKEKIQCISINSSIREDFQQYIPNDDTVDELKQFYQPHNEEFATLVGMDFEWA</sequence>
<dbReference type="Pfam" id="PF00685">
    <property type="entry name" value="Sulfotransfer_1"/>
    <property type="match status" value="1"/>
</dbReference>
<dbReference type="Gene3D" id="3.40.50.300">
    <property type="entry name" value="P-loop containing nucleotide triphosphate hydrolases"/>
    <property type="match status" value="1"/>
</dbReference>
<dbReference type="InterPro" id="IPR037359">
    <property type="entry name" value="NST/OST"/>
</dbReference>
<evidence type="ECO:0000313" key="7">
    <source>
        <dbReference type="EMBL" id="CAH1782761.1"/>
    </source>
</evidence>
<evidence type="ECO:0000256" key="2">
    <source>
        <dbReference type="ARBA" id="ARBA00023180"/>
    </source>
</evidence>
<dbReference type="AlphaFoldDB" id="A0A8S4NMC0"/>
<keyword evidence="5" id="KW-0812">Transmembrane</keyword>
<keyword evidence="8" id="KW-1185">Reference proteome</keyword>
<dbReference type="InterPro" id="IPR027417">
    <property type="entry name" value="P-loop_NTPase"/>
</dbReference>
<feature type="binding site" evidence="3">
    <location>
        <position position="195"/>
    </location>
    <ligand>
        <name>3'-phosphoadenylyl sulfate</name>
        <dbReference type="ChEBI" id="CHEBI:58339"/>
    </ligand>
</feature>
<dbReference type="SUPFAM" id="SSF52540">
    <property type="entry name" value="P-loop containing nucleoside triphosphate hydrolases"/>
    <property type="match status" value="1"/>
</dbReference>
<evidence type="ECO:0000256" key="1">
    <source>
        <dbReference type="ARBA" id="ARBA00022679"/>
    </source>
</evidence>
<reference evidence="7" key="1">
    <citation type="submission" date="2022-03" db="EMBL/GenBank/DDBJ databases">
        <authorList>
            <person name="Martin C."/>
        </authorList>
    </citation>
    <scope>NUCLEOTIDE SEQUENCE</scope>
</reference>
<accession>A0A8S4NMC0</accession>
<dbReference type="PANTHER" id="PTHR10605">
    <property type="entry name" value="HEPARAN SULFATE SULFOTRANSFERASE"/>
    <property type="match status" value="1"/>
</dbReference>
<keyword evidence="4" id="KW-1015">Disulfide bond</keyword>
<feature type="disulfide bond" evidence="4">
    <location>
        <begin position="295"/>
        <end position="302"/>
    </location>
</feature>
<organism evidence="7 8">
    <name type="scientific">Owenia fusiformis</name>
    <name type="common">Polychaete worm</name>
    <dbReference type="NCBI Taxonomy" id="6347"/>
    <lineage>
        <taxon>Eukaryota</taxon>
        <taxon>Metazoa</taxon>
        <taxon>Spiralia</taxon>
        <taxon>Lophotrochozoa</taxon>
        <taxon>Annelida</taxon>
        <taxon>Polychaeta</taxon>
        <taxon>Sedentaria</taxon>
        <taxon>Canalipalpata</taxon>
        <taxon>Sabellida</taxon>
        <taxon>Oweniida</taxon>
        <taxon>Oweniidae</taxon>
        <taxon>Owenia</taxon>
    </lineage>
</organism>
<dbReference type="EMBL" id="CAIIXF020000005">
    <property type="protein sequence ID" value="CAH1782761.1"/>
    <property type="molecule type" value="Genomic_DNA"/>
</dbReference>
<dbReference type="InterPro" id="IPR000863">
    <property type="entry name" value="Sulfotransferase_dom"/>
</dbReference>
<evidence type="ECO:0000259" key="6">
    <source>
        <dbReference type="Pfam" id="PF00685"/>
    </source>
</evidence>
<dbReference type="Proteomes" id="UP000749559">
    <property type="component" value="Unassembled WGS sequence"/>
</dbReference>
<feature type="binding site" evidence="3">
    <location>
        <position position="294"/>
    </location>
    <ligand>
        <name>3'-phosphoadenylyl sulfate</name>
        <dbReference type="ChEBI" id="CHEBI:58339"/>
    </ligand>
</feature>
<keyword evidence="2" id="KW-0325">Glycoprotein</keyword>